<dbReference type="AlphaFoldDB" id="A0A1F6TZJ6"/>
<dbReference type="Proteomes" id="UP000179037">
    <property type="component" value="Unassembled WGS sequence"/>
</dbReference>
<dbReference type="STRING" id="1817768.A3A87_05625"/>
<comment type="caution">
    <text evidence="2">The sequence shown here is derived from an EMBL/GenBank/DDBJ whole genome shotgun (WGS) entry which is preliminary data.</text>
</comment>
<gene>
    <name evidence="2" type="ORF">A3A87_05625</name>
</gene>
<dbReference type="SUPFAM" id="SSF89155">
    <property type="entry name" value="TorD-like"/>
    <property type="match status" value="1"/>
</dbReference>
<evidence type="ECO:0000256" key="1">
    <source>
        <dbReference type="ARBA" id="ARBA00023186"/>
    </source>
</evidence>
<dbReference type="Gene3D" id="1.10.3480.10">
    <property type="entry name" value="TorD-like"/>
    <property type="match status" value="1"/>
</dbReference>
<sequence>MEAVAAGRGKTYAILSALYSAPPSGELMDMIRAGGLAQQDDSPLGDAANDLTAFFRESAFGDRLDSELAAEHTRLFVLPSGVIPHESFYLDENKRVGGRVTAGVQRYYQEAAAQLTSACLDLPDHMGVELEFMKFLCDIETQFWKEPNWAGLQKSLDFQNAFLSEHLLRWHKPLCEKVLDETKLGMYRALARLTIEFLEAERAFVPDLTKVIHSERRKVCVCES</sequence>
<name>A0A1F6TZJ6_9PROT</name>
<dbReference type="InterPro" id="IPR036411">
    <property type="entry name" value="TorD-like_sf"/>
</dbReference>
<evidence type="ECO:0008006" key="4">
    <source>
        <dbReference type="Google" id="ProtNLM"/>
    </source>
</evidence>
<protein>
    <recommendedName>
        <fullName evidence="4">Molecular chaperone TorD</fullName>
    </recommendedName>
</protein>
<accession>A0A1F6TZJ6</accession>
<dbReference type="Pfam" id="PF02613">
    <property type="entry name" value="Nitrate_red_del"/>
    <property type="match status" value="1"/>
</dbReference>
<proteinExistence type="predicted"/>
<dbReference type="InterPro" id="IPR020945">
    <property type="entry name" value="DMSO/NO3_reduct_chaperone"/>
</dbReference>
<evidence type="ECO:0000313" key="2">
    <source>
        <dbReference type="EMBL" id="OGI50533.1"/>
    </source>
</evidence>
<organism evidence="2 3">
    <name type="scientific">Candidatus Muproteobacteria bacterium RIFCSPLOWO2_01_FULL_60_18</name>
    <dbReference type="NCBI Taxonomy" id="1817768"/>
    <lineage>
        <taxon>Bacteria</taxon>
        <taxon>Pseudomonadati</taxon>
        <taxon>Pseudomonadota</taxon>
        <taxon>Candidatus Muproteobacteria</taxon>
    </lineage>
</organism>
<evidence type="ECO:0000313" key="3">
    <source>
        <dbReference type="Proteomes" id="UP000179037"/>
    </source>
</evidence>
<keyword evidence="1" id="KW-0143">Chaperone</keyword>
<dbReference type="PANTHER" id="PTHR34227:SF1">
    <property type="entry name" value="DIMETHYL SULFOXIDE REDUCTASE CHAPERONE-RELATED"/>
    <property type="match status" value="1"/>
</dbReference>
<reference evidence="2 3" key="1">
    <citation type="journal article" date="2016" name="Nat. Commun.">
        <title>Thousands of microbial genomes shed light on interconnected biogeochemical processes in an aquifer system.</title>
        <authorList>
            <person name="Anantharaman K."/>
            <person name="Brown C.T."/>
            <person name="Hug L.A."/>
            <person name="Sharon I."/>
            <person name="Castelle C.J."/>
            <person name="Probst A.J."/>
            <person name="Thomas B.C."/>
            <person name="Singh A."/>
            <person name="Wilkins M.J."/>
            <person name="Karaoz U."/>
            <person name="Brodie E.L."/>
            <person name="Williams K.H."/>
            <person name="Hubbard S.S."/>
            <person name="Banfield J.F."/>
        </authorList>
    </citation>
    <scope>NUCLEOTIDE SEQUENCE [LARGE SCALE GENOMIC DNA]</scope>
</reference>
<dbReference type="PANTHER" id="PTHR34227">
    <property type="entry name" value="CHAPERONE PROTEIN YCDY"/>
    <property type="match status" value="1"/>
</dbReference>
<dbReference type="InterPro" id="IPR050289">
    <property type="entry name" value="TorD/DmsD_chaperones"/>
</dbReference>
<dbReference type="EMBL" id="MFTC01000067">
    <property type="protein sequence ID" value="OGI50533.1"/>
    <property type="molecule type" value="Genomic_DNA"/>
</dbReference>